<protein>
    <submittedName>
        <fullName evidence="1">Uncharacterized protein</fullName>
    </submittedName>
</protein>
<proteinExistence type="predicted"/>
<sequence>MRIYLFAPSANKLVYMCYPPIIQNLSIPVADVAA</sequence>
<evidence type="ECO:0000313" key="1">
    <source>
        <dbReference type="EMBL" id="SFN41265.1"/>
    </source>
</evidence>
<organism evidence="1 2">
    <name type="scientific">Bacteroides xylanisolvens</name>
    <dbReference type="NCBI Taxonomy" id="371601"/>
    <lineage>
        <taxon>Bacteria</taxon>
        <taxon>Pseudomonadati</taxon>
        <taxon>Bacteroidota</taxon>
        <taxon>Bacteroidia</taxon>
        <taxon>Bacteroidales</taxon>
        <taxon>Bacteroidaceae</taxon>
        <taxon>Bacteroides</taxon>
    </lineage>
</organism>
<gene>
    <name evidence="1" type="ORF">SAMN05216250_1346</name>
</gene>
<name>A0A1I4YTA9_9BACE</name>
<reference evidence="1 2" key="1">
    <citation type="submission" date="2016-10" db="EMBL/GenBank/DDBJ databases">
        <authorList>
            <person name="de Groot N.N."/>
        </authorList>
    </citation>
    <scope>NUCLEOTIDE SEQUENCE [LARGE SCALE GENOMIC DNA]</scope>
    <source>
        <strain evidence="1 2">NLAE-zl-C202</strain>
    </source>
</reference>
<evidence type="ECO:0000313" key="2">
    <source>
        <dbReference type="Proteomes" id="UP000183766"/>
    </source>
</evidence>
<accession>A0A1I4YTA9</accession>
<dbReference type="Proteomes" id="UP000183766">
    <property type="component" value="Unassembled WGS sequence"/>
</dbReference>
<dbReference type="AlphaFoldDB" id="A0A1I4YTA9"/>
<dbReference type="EMBL" id="FOUM01000034">
    <property type="protein sequence ID" value="SFN41265.1"/>
    <property type="molecule type" value="Genomic_DNA"/>
</dbReference>